<name>A0AAV5I4Y7_9ROSI</name>
<evidence type="ECO:0000313" key="1">
    <source>
        <dbReference type="EMBL" id="GKU92957.1"/>
    </source>
</evidence>
<protein>
    <submittedName>
        <fullName evidence="1">Uncharacterized protein</fullName>
    </submittedName>
</protein>
<dbReference type="EMBL" id="BPVZ01000006">
    <property type="protein sequence ID" value="GKU92957.1"/>
    <property type="molecule type" value="Genomic_DNA"/>
</dbReference>
<evidence type="ECO:0000313" key="2">
    <source>
        <dbReference type="Proteomes" id="UP001054252"/>
    </source>
</evidence>
<organism evidence="1 2">
    <name type="scientific">Rubroshorea leprosula</name>
    <dbReference type="NCBI Taxonomy" id="152421"/>
    <lineage>
        <taxon>Eukaryota</taxon>
        <taxon>Viridiplantae</taxon>
        <taxon>Streptophyta</taxon>
        <taxon>Embryophyta</taxon>
        <taxon>Tracheophyta</taxon>
        <taxon>Spermatophyta</taxon>
        <taxon>Magnoliopsida</taxon>
        <taxon>eudicotyledons</taxon>
        <taxon>Gunneridae</taxon>
        <taxon>Pentapetalae</taxon>
        <taxon>rosids</taxon>
        <taxon>malvids</taxon>
        <taxon>Malvales</taxon>
        <taxon>Dipterocarpaceae</taxon>
        <taxon>Rubroshorea</taxon>
    </lineage>
</organism>
<dbReference type="Proteomes" id="UP001054252">
    <property type="component" value="Unassembled WGS sequence"/>
</dbReference>
<reference evidence="1 2" key="1">
    <citation type="journal article" date="2021" name="Commun. Biol.">
        <title>The genome of Shorea leprosula (Dipterocarpaceae) highlights the ecological relevance of drought in aseasonal tropical rainforests.</title>
        <authorList>
            <person name="Ng K.K.S."/>
            <person name="Kobayashi M.J."/>
            <person name="Fawcett J.A."/>
            <person name="Hatakeyama M."/>
            <person name="Paape T."/>
            <person name="Ng C.H."/>
            <person name="Ang C.C."/>
            <person name="Tnah L.H."/>
            <person name="Lee C.T."/>
            <person name="Nishiyama T."/>
            <person name="Sese J."/>
            <person name="O'Brien M.J."/>
            <person name="Copetti D."/>
            <person name="Mohd Noor M.I."/>
            <person name="Ong R.C."/>
            <person name="Putra M."/>
            <person name="Sireger I.Z."/>
            <person name="Indrioko S."/>
            <person name="Kosugi Y."/>
            <person name="Izuno A."/>
            <person name="Isagi Y."/>
            <person name="Lee S.L."/>
            <person name="Shimizu K.K."/>
        </authorList>
    </citation>
    <scope>NUCLEOTIDE SEQUENCE [LARGE SCALE GENOMIC DNA]</scope>
    <source>
        <strain evidence="1">214</strain>
    </source>
</reference>
<dbReference type="AlphaFoldDB" id="A0AAV5I4Y7"/>
<keyword evidence="2" id="KW-1185">Reference proteome</keyword>
<comment type="caution">
    <text evidence="1">The sequence shown here is derived from an EMBL/GenBank/DDBJ whole genome shotgun (WGS) entry which is preliminary data.</text>
</comment>
<accession>A0AAV5I4Y7</accession>
<proteinExistence type="predicted"/>
<gene>
    <name evidence="1" type="ORF">SLEP1_g6608</name>
</gene>
<sequence length="197" mass="22434">MGGNHLSSLIPLHPHATRLELNTSYFQRKEMTTELLRWRLLGFERGMRRPRQTAASNSGKGTSNGFQGSTTSYWGRVKIANRPWKKFSRLGKEIITGTVMRKTSSMNRLVQPGQSYAQDVMGKGNWVEKNQAQGKILEEKKTVVFQEKGDTAKMQQNDETEEIGSCEKENGQERIVGRIEEQSKEIIIDFSPTKQEI</sequence>